<dbReference type="EMBL" id="CP122539">
    <property type="protein sequence ID" value="WGH75171.1"/>
    <property type="molecule type" value="Genomic_DNA"/>
</dbReference>
<organism evidence="2 3">
    <name type="scientific">Tenacibaculum tangerinum</name>
    <dbReference type="NCBI Taxonomy" id="3038772"/>
    <lineage>
        <taxon>Bacteria</taxon>
        <taxon>Pseudomonadati</taxon>
        <taxon>Bacteroidota</taxon>
        <taxon>Flavobacteriia</taxon>
        <taxon>Flavobacteriales</taxon>
        <taxon>Flavobacteriaceae</taxon>
        <taxon>Tenacibaculum</taxon>
    </lineage>
</organism>
<name>A0ABY8L1K9_9FLAO</name>
<dbReference type="CDD" id="cd20170">
    <property type="entry name" value="Peptidase_M90-like"/>
    <property type="match status" value="1"/>
</dbReference>
<dbReference type="InterPro" id="IPR042252">
    <property type="entry name" value="MtfA_N"/>
</dbReference>
<protein>
    <submittedName>
        <fullName evidence="2">Zinc-dependent peptidase</fullName>
    </submittedName>
</protein>
<dbReference type="RefSeq" id="WP_279651061.1">
    <property type="nucleotide sequence ID" value="NZ_CP122539.1"/>
</dbReference>
<proteinExistence type="predicted"/>
<dbReference type="InterPro" id="IPR010384">
    <property type="entry name" value="MtfA_fam"/>
</dbReference>
<keyword evidence="1" id="KW-0472">Membrane</keyword>
<dbReference type="PANTHER" id="PTHR30164:SF2">
    <property type="entry name" value="PROTEIN MTFA"/>
    <property type="match status" value="1"/>
</dbReference>
<dbReference type="Proteomes" id="UP001232001">
    <property type="component" value="Chromosome"/>
</dbReference>
<evidence type="ECO:0000313" key="3">
    <source>
        <dbReference type="Proteomes" id="UP001232001"/>
    </source>
</evidence>
<feature type="transmembrane region" description="Helical" evidence="1">
    <location>
        <begin position="21"/>
        <end position="43"/>
    </location>
</feature>
<keyword evidence="1" id="KW-1133">Transmembrane helix</keyword>
<keyword evidence="1" id="KW-0812">Transmembrane</keyword>
<dbReference type="PANTHER" id="PTHR30164">
    <property type="entry name" value="MTFA PEPTIDASE"/>
    <property type="match status" value="1"/>
</dbReference>
<gene>
    <name evidence="2" type="ORF">P8625_14010</name>
</gene>
<evidence type="ECO:0000313" key="2">
    <source>
        <dbReference type="EMBL" id="WGH75171.1"/>
    </source>
</evidence>
<sequence>MLHKLCWSYKVDMRPLFLIKYTAVFLSFVGVGINIIESFYVYFFNKPVFVHFYPIKKKLPKNKKVFLAESVAFYQKLTKKQKVYFEHRLAKFIRKYDFIERGNFEITPEMKVLIAASYIKLTFGMRKYLTSTFDKIIIYPTSFYSPITKLYHKGEFNPGLKTIVFSWEDFLLGDIVLNDNVNLGIHEFSHALTFHGRKSKDVSARIYHRLFEEITSFMDNSTNTETIRASGYFRDYALTNKLEFVAVIMEHFFETPEDLQQQFPQLYQKIQLMLNYSVV</sequence>
<keyword evidence="3" id="KW-1185">Reference proteome</keyword>
<evidence type="ECO:0000256" key="1">
    <source>
        <dbReference type="SAM" id="Phobius"/>
    </source>
</evidence>
<reference evidence="2 3" key="1">
    <citation type="submission" date="2023-04" db="EMBL/GenBank/DDBJ databases">
        <title>Tenacibaculum tangerinum sp. nov., isolated from sea tidal flat of South Korea.</title>
        <authorList>
            <person name="Lee S.H."/>
            <person name="Kim J.-J."/>
        </authorList>
    </citation>
    <scope>NUCLEOTIDE SEQUENCE [LARGE SCALE GENOMIC DNA]</scope>
    <source>
        <strain evidence="2 3">GRR-S3-23</strain>
    </source>
</reference>
<dbReference type="Pfam" id="PF06167">
    <property type="entry name" value="Peptidase_M90"/>
    <property type="match status" value="1"/>
</dbReference>
<dbReference type="Gene3D" id="1.10.472.150">
    <property type="entry name" value="Glucose-regulated metallo-peptidase M90, N-terminal domain"/>
    <property type="match status" value="1"/>
</dbReference>
<accession>A0ABY8L1K9</accession>
<dbReference type="SUPFAM" id="SSF55486">
    <property type="entry name" value="Metalloproteases ('zincins'), catalytic domain"/>
    <property type="match status" value="1"/>
</dbReference>